<dbReference type="InterPro" id="IPR010982">
    <property type="entry name" value="Lambda_DNA-bd_dom_sf"/>
</dbReference>
<keyword evidence="3" id="KW-1185">Reference proteome</keyword>
<name>A0ABP9CJW1_9FLAO</name>
<feature type="domain" description="HTH cro/C1-type" evidence="1">
    <location>
        <begin position="23"/>
        <end position="63"/>
    </location>
</feature>
<dbReference type="EMBL" id="BAABJW010000003">
    <property type="protein sequence ID" value="GAA4811994.1"/>
    <property type="molecule type" value="Genomic_DNA"/>
</dbReference>
<accession>A0ABP9CJW1</accession>
<dbReference type="CDD" id="cd00093">
    <property type="entry name" value="HTH_XRE"/>
    <property type="match status" value="1"/>
</dbReference>
<protein>
    <submittedName>
        <fullName evidence="2">Helix-turn-helix transcriptional regulator</fullName>
    </submittedName>
</protein>
<evidence type="ECO:0000259" key="1">
    <source>
        <dbReference type="PROSITE" id="PS50943"/>
    </source>
</evidence>
<reference evidence="3" key="1">
    <citation type="journal article" date="2019" name="Int. J. Syst. Evol. Microbiol.">
        <title>The Global Catalogue of Microorganisms (GCM) 10K type strain sequencing project: providing services to taxonomists for standard genome sequencing and annotation.</title>
        <authorList>
            <consortium name="The Broad Institute Genomics Platform"/>
            <consortium name="The Broad Institute Genome Sequencing Center for Infectious Disease"/>
            <person name="Wu L."/>
            <person name="Ma J."/>
        </authorList>
    </citation>
    <scope>NUCLEOTIDE SEQUENCE [LARGE SCALE GENOMIC DNA]</scope>
    <source>
        <strain evidence="3">JCM 18325</strain>
    </source>
</reference>
<dbReference type="Gene3D" id="1.10.260.40">
    <property type="entry name" value="lambda repressor-like DNA-binding domains"/>
    <property type="match status" value="1"/>
</dbReference>
<proteinExistence type="predicted"/>
<sequence length="72" mass="8299">MTNIEINRIKVALAETRRKNKWLAEQLGKDESTISQWCSNARQPSLENLHKIALALEIDIRELLNPTKTNND</sequence>
<dbReference type="RefSeq" id="WP_345276741.1">
    <property type="nucleotide sequence ID" value="NZ_BAABJW010000003.1"/>
</dbReference>
<comment type="caution">
    <text evidence="2">The sequence shown here is derived from an EMBL/GenBank/DDBJ whole genome shotgun (WGS) entry which is preliminary data.</text>
</comment>
<dbReference type="SMART" id="SM00530">
    <property type="entry name" value="HTH_XRE"/>
    <property type="match status" value="1"/>
</dbReference>
<dbReference type="Proteomes" id="UP001501433">
    <property type="component" value="Unassembled WGS sequence"/>
</dbReference>
<dbReference type="SUPFAM" id="SSF47413">
    <property type="entry name" value="lambda repressor-like DNA-binding domains"/>
    <property type="match status" value="1"/>
</dbReference>
<evidence type="ECO:0000313" key="2">
    <source>
        <dbReference type="EMBL" id="GAA4811994.1"/>
    </source>
</evidence>
<gene>
    <name evidence="2" type="ORF">GCM10023330_19040</name>
</gene>
<evidence type="ECO:0000313" key="3">
    <source>
        <dbReference type="Proteomes" id="UP001501433"/>
    </source>
</evidence>
<dbReference type="PROSITE" id="PS50943">
    <property type="entry name" value="HTH_CROC1"/>
    <property type="match status" value="1"/>
</dbReference>
<dbReference type="Pfam" id="PF01381">
    <property type="entry name" value="HTH_3"/>
    <property type="match status" value="1"/>
</dbReference>
<organism evidence="2 3">
    <name type="scientific">Litoribaculum gwangyangense</name>
    <dbReference type="NCBI Taxonomy" id="1130722"/>
    <lineage>
        <taxon>Bacteria</taxon>
        <taxon>Pseudomonadati</taxon>
        <taxon>Bacteroidota</taxon>
        <taxon>Flavobacteriia</taxon>
        <taxon>Flavobacteriales</taxon>
        <taxon>Flavobacteriaceae</taxon>
        <taxon>Litoribaculum</taxon>
    </lineage>
</organism>
<dbReference type="InterPro" id="IPR001387">
    <property type="entry name" value="Cro/C1-type_HTH"/>
</dbReference>